<evidence type="ECO:0000256" key="3">
    <source>
        <dbReference type="ARBA" id="ARBA00022692"/>
    </source>
</evidence>
<dbReference type="Proteomes" id="UP000766153">
    <property type="component" value="Unassembled WGS sequence"/>
</dbReference>
<dbReference type="InterPro" id="IPR051449">
    <property type="entry name" value="ABC-2_transporter_component"/>
</dbReference>
<comment type="caution">
    <text evidence="8">The sequence shown here is derived from an EMBL/GenBank/DDBJ whole genome shotgun (WGS) entry which is preliminary data.</text>
</comment>
<feature type="domain" description="ABC-2 type transporter transmembrane" evidence="7">
    <location>
        <begin position="17"/>
        <end position="384"/>
    </location>
</feature>
<dbReference type="InterPro" id="IPR013525">
    <property type="entry name" value="ABC2_TM"/>
</dbReference>
<dbReference type="PANTHER" id="PTHR30294:SF48">
    <property type="entry name" value="LINEARMYCIN RESISTANCE PERMEASE PROTEIN LNRM"/>
    <property type="match status" value="1"/>
</dbReference>
<evidence type="ECO:0000313" key="9">
    <source>
        <dbReference type="Proteomes" id="UP000766153"/>
    </source>
</evidence>
<evidence type="ECO:0000259" key="7">
    <source>
        <dbReference type="Pfam" id="PF12698"/>
    </source>
</evidence>
<feature type="transmembrane region" description="Helical" evidence="6">
    <location>
        <begin position="195"/>
        <end position="216"/>
    </location>
</feature>
<dbReference type="Pfam" id="PF12698">
    <property type="entry name" value="ABC2_membrane_3"/>
    <property type="match status" value="1"/>
</dbReference>
<reference evidence="8 9" key="1">
    <citation type="submission" date="2020-07" db="EMBL/GenBank/DDBJ databases">
        <title>Isolated bacteria genomes of Apis mellifera.</title>
        <authorList>
            <person name="Wu J."/>
            <person name="Zheng H."/>
        </authorList>
    </citation>
    <scope>NUCLEOTIDE SEQUENCE [LARGE SCALE GENOMIC DNA]</scope>
    <source>
        <strain evidence="8 9">B14448H7</strain>
    </source>
</reference>
<feature type="transmembrane region" description="Helical" evidence="6">
    <location>
        <begin position="20"/>
        <end position="40"/>
    </location>
</feature>
<evidence type="ECO:0000256" key="6">
    <source>
        <dbReference type="SAM" id="Phobius"/>
    </source>
</evidence>
<evidence type="ECO:0000256" key="4">
    <source>
        <dbReference type="ARBA" id="ARBA00022989"/>
    </source>
</evidence>
<accession>A0ABS0QWY1</accession>
<dbReference type="PANTHER" id="PTHR30294">
    <property type="entry name" value="MEMBRANE COMPONENT OF ABC TRANSPORTER YHHJ-RELATED"/>
    <property type="match status" value="1"/>
</dbReference>
<sequence length="397" mass="42524">MWNSFLINVKTSIRNTSSLFWVLAFPVILAALMLGIMGNLQDGYTAEAQHFAIVSDANWKASLGADELVSSLSKKPKAGSDDTQLLIPTTVTSRAEADTRLDSQKDIGYLYAGSDGRVNMVLSDREAANIQSDSTASEGITVSILSASLVSFNQANAARSTLALPNTQILLQSARQTYTKQIRLTHINPSMTAPYFFAVLAMACLIGASTAAEMIARTQPNLSALGARRASSPSSKWQQAAGAFLASWLFSAVSLLVAYIFVRTVCGVQTGGRDPIALAAIAVGTFMATAFGSMMGAIPKLSTETKVGLVIGIDCTLSAFIGLYGSLAMDLNNAIQEHAPILHLINPVKQVSNLFYDIVYYDSLAPFVRTCGILAIMAAVFLAICGLFLRKQRYEYL</sequence>
<gene>
    <name evidence="8" type="ORF">H3T91_07410</name>
</gene>
<evidence type="ECO:0000256" key="1">
    <source>
        <dbReference type="ARBA" id="ARBA00004651"/>
    </source>
</evidence>
<evidence type="ECO:0000313" key="8">
    <source>
        <dbReference type="EMBL" id="MBI0106317.1"/>
    </source>
</evidence>
<organism evidence="8 9">
    <name type="scientific">Bifidobacterium polysaccharolyticum</name>
    <dbReference type="NCBI Taxonomy" id="2750967"/>
    <lineage>
        <taxon>Bacteria</taxon>
        <taxon>Bacillati</taxon>
        <taxon>Actinomycetota</taxon>
        <taxon>Actinomycetes</taxon>
        <taxon>Bifidobacteriales</taxon>
        <taxon>Bifidobacteriaceae</taxon>
        <taxon>Bifidobacterium</taxon>
    </lineage>
</organism>
<evidence type="ECO:0000256" key="2">
    <source>
        <dbReference type="ARBA" id="ARBA00022475"/>
    </source>
</evidence>
<keyword evidence="2" id="KW-1003">Cell membrane</keyword>
<comment type="subcellular location">
    <subcellularLocation>
        <location evidence="1">Cell membrane</location>
        <topology evidence="1">Multi-pass membrane protein</topology>
    </subcellularLocation>
</comment>
<proteinExistence type="predicted"/>
<protein>
    <submittedName>
        <fullName evidence="8">ABC transporter permease</fullName>
    </submittedName>
</protein>
<keyword evidence="4 6" id="KW-1133">Transmembrane helix</keyword>
<feature type="transmembrane region" description="Helical" evidence="6">
    <location>
        <begin position="367"/>
        <end position="389"/>
    </location>
</feature>
<keyword evidence="3 6" id="KW-0812">Transmembrane</keyword>
<feature type="transmembrane region" description="Helical" evidence="6">
    <location>
        <begin position="237"/>
        <end position="261"/>
    </location>
</feature>
<feature type="transmembrane region" description="Helical" evidence="6">
    <location>
        <begin position="276"/>
        <end position="295"/>
    </location>
</feature>
<name>A0ABS0QWY1_9BIFI</name>
<keyword evidence="9" id="KW-1185">Reference proteome</keyword>
<keyword evidence="5 6" id="KW-0472">Membrane</keyword>
<dbReference type="RefSeq" id="WP_198208484.1">
    <property type="nucleotide sequence ID" value="NZ_JACFRB010000002.1"/>
</dbReference>
<evidence type="ECO:0000256" key="5">
    <source>
        <dbReference type="ARBA" id="ARBA00023136"/>
    </source>
</evidence>
<dbReference type="EMBL" id="JACFRB010000002">
    <property type="protein sequence ID" value="MBI0106317.1"/>
    <property type="molecule type" value="Genomic_DNA"/>
</dbReference>